<dbReference type="PROSITE" id="PS50893">
    <property type="entry name" value="ABC_TRANSPORTER_2"/>
    <property type="match status" value="2"/>
</dbReference>
<evidence type="ECO:0000259" key="12">
    <source>
        <dbReference type="PROSITE" id="PS50893"/>
    </source>
</evidence>
<dbReference type="PANTHER" id="PTHR24223:SF456">
    <property type="entry name" value="MULTIDRUG RESISTANCE-ASSOCIATED PROTEIN LETHAL(2)03659"/>
    <property type="match status" value="1"/>
</dbReference>
<evidence type="ECO:0000256" key="10">
    <source>
        <dbReference type="SAM" id="MobiDB-lite"/>
    </source>
</evidence>
<keyword evidence="9 11" id="KW-0472">Membrane</keyword>
<dbReference type="InterPro" id="IPR003439">
    <property type="entry name" value="ABC_transporter-like_ATP-bd"/>
</dbReference>
<evidence type="ECO:0000256" key="7">
    <source>
        <dbReference type="ARBA" id="ARBA00022840"/>
    </source>
</evidence>
<feature type="compositionally biased region" description="Basic and acidic residues" evidence="10">
    <location>
        <begin position="1408"/>
        <end position="1426"/>
    </location>
</feature>
<dbReference type="GO" id="GO:0016887">
    <property type="term" value="F:ATP hydrolysis activity"/>
    <property type="evidence" value="ECO:0007669"/>
    <property type="project" value="InterPro"/>
</dbReference>
<comment type="similarity">
    <text evidence="2">Belongs to the ABC transporter superfamily. ABCC family. Conjugate transporter (TC 3.A.1.208) subfamily.</text>
</comment>
<reference evidence="14" key="1">
    <citation type="submission" date="2023-02" db="EMBL/GenBank/DDBJ databases">
        <authorList>
            <person name="Palmer J.M."/>
        </authorList>
    </citation>
    <scope>NUCLEOTIDE SEQUENCE</scope>
    <source>
        <strain evidence="14">FW57</strain>
    </source>
</reference>
<organism evidence="14 15">
    <name type="scientific">Staphylotrichum longicolle</name>
    <dbReference type="NCBI Taxonomy" id="669026"/>
    <lineage>
        <taxon>Eukaryota</taxon>
        <taxon>Fungi</taxon>
        <taxon>Dikarya</taxon>
        <taxon>Ascomycota</taxon>
        <taxon>Pezizomycotina</taxon>
        <taxon>Sordariomycetes</taxon>
        <taxon>Sordariomycetidae</taxon>
        <taxon>Sordariales</taxon>
        <taxon>Chaetomiaceae</taxon>
        <taxon>Staphylotrichum</taxon>
    </lineage>
</organism>
<feature type="domain" description="ABC transporter" evidence="12">
    <location>
        <begin position="533"/>
        <end position="787"/>
    </location>
</feature>
<feature type="domain" description="ABC transmembrane type-1" evidence="13">
    <location>
        <begin position="775"/>
        <end position="1080"/>
    </location>
</feature>
<dbReference type="GO" id="GO:0016020">
    <property type="term" value="C:membrane"/>
    <property type="evidence" value="ECO:0007669"/>
    <property type="project" value="UniProtKB-SubCell"/>
</dbReference>
<feature type="transmembrane region" description="Helical" evidence="11">
    <location>
        <begin position="337"/>
        <end position="364"/>
    </location>
</feature>
<feature type="transmembrane region" description="Helical" evidence="11">
    <location>
        <begin position="173"/>
        <end position="194"/>
    </location>
</feature>
<evidence type="ECO:0000313" key="15">
    <source>
        <dbReference type="Proteomes" id="UP001197093"/>
    </source>
</evidence>
<evidence type="ECO:0000256" key="5">
    <source>
        <dbReference type="ARBA" id="ARBA00022737"/>
    </source>
</evidence>
<dbReference type="InterPro" id="IPR011527">
    <property type="entry name" value="ABC1_TM_dom"/>
</dbReference>
<dbReference type="InterPro" id="IPR003593">
    <property type="entry name" value="AAA+_ATPase"/>
</dbReference>
<evidence type="ECO:0000256" key="4">
    <source>
        <dbReference type="ARBA" id="ARBA00022692"/>
    </source>
</evidence>
<dbReference type="Proteomes" id="UP001197093">
    <property type="component" value="Unassembled WGS sequence"/>
</dbReference>
<dbReference type="CDD" id="cd03244">
    <property type="entry name" value="ABCC_MRP_domain2"/>
    <property type="match status" value="1"/>
</dbReference>
<dbReference type="GO" id="GO:0140359">
    <property type="term" value="F:ABC-type transporter activity"/>
    <property type="evidence" value="ECO:0007669"/>
    <property type="project" value="InterPro"/>
</dbReference>
<comment type="subcellular location">
    <subcellularLocation>
        <location evidence="1">Membrane</location>
        <topology evidence="1">Multi-pass membrane protein</topology>
    </subcellularLocation>
</comment>
<dbReference type="CDD" id="cd18604">
    <property type="entry name" value="ABC_6TM_VMR1_D2_like"/>
    <property type="match status" value="1"/>
</dbReference>
<evidence type="ECO:0000256" key="1">
    <source>
        <dbReference type="ARBA" id="ARBA00004141"/>
    </source>
</evidence>
<dbReference type="SUPFAM" id="SSF52540">
    <property type="entry name" value="P-loop containing nucleoside triphosphate hydrolases"/>
    <property type="match status" value="2"/>
</dbReference>
<evidence type="ECO:0000256" key="8">
    <source>
        <dbReference type="ARBA" id="ARBA00022989"/>
    </source>
</evidence>
<dbReference type="PROSITE" id="PS00211">
    <property type="entry name" value="ABC_TRANSPORTER_1"/>
    <property type="match status" value="1"/>
</dbReference>
<dbReference type="FunFam" id="1.20.1560.10:FF:000013">
    <property type="entry name" value="ABC transporter C family member 2"/>
    <property type="match status" value="1"/>
</dbReference>
<dbReference type="Pfam" id="PF00664">
    <property type="entry name" value="ABC_membrane"/>
    <property type="match status" value="2"/>
</dbReference>
<evidence type="ECO:0000256" key="2">
    <source>
        <dbReference type="ARBA" id="ARBA00009726"/>
    </source>
</evidence>
<dbReference type="Pfam" id="PF00005">
    <property type="entry name" value="ABC_tran"/>
    <property type="match status" value="2"/>
</dbReference>
<dbReference type="Gene3D" id="1.20.1560.10">
    <property type="entry name" value="ABC transporter type 1, transmembrane domain"/>
    <property type="match status" value="2"/>
</dbReference>
<sequence>MPDPDLVHQLTGLAAAVLVALLTVPALGYASRIKRLGGGYIRLGDDSDNYQDRDGIATEDSIRAFTDTRPRVAVWLGTVIGLGSSIAARGVAWKDTEHTRVFTELVAWAEPACWVLLFLEPGIFNVTKEPDGDQDIPNLDFVTRSRYLESKFLEKGATGPLWKQLIKAHAGELALQWFLTLIIALLSLFPQVVLYNFLSRIERSRDRSSADPTVFIWVFGLLLSQILQVGVNNWLKWITASRLEIPVSSLLQSLVFSKALKQFETAPPGQNVDKSSTSGAQDGSKDATAKSGEQPGKPKGKAPETRQSVINHMKLDSGRVTIFCTYNNNFPMAIFKLILAGGFAVSLMGWMPVLCGLGAGSLMVPLSSLLSRRYTSLHFGLMKYRDGKAHLLTEALQGMRQIRYSALEQHWENKILASRNEELRQYWKVALWQCLVVFIVNLGPLLLASVTFFIYVWQNGTHIRASIIFTSLGLFDQLDEAVALLPLLQMYLLEAWTSAVRLEKYFNQTDKEPVSEPEHAIALDNATVAWPRIEDADIPQGGAQEQREAHPMLRDATLDFPIGKFSVITGKTGSGKSLLLAALLGEVKLLSGTIRMQPLPDFDDNAEVIPPSEWIISPLTAFVSQTPWIEGGTVKENIIFGLPFVPDRYRKVLAACALEKDIELLVDGDETEVGPKGVTLSGGQRWRVALARAFYLVRLNSGEVESAERITPSIIRTAVPSVPAAETLEDAQNGQVAPAATKKTKNEEEQRESGRVKWKVYKAYYKASGGALPWLAGVAILLLGHFLTVARTWSLKELSQQAASETVNFVSQTSQMVTSLVYTDHFVAQKVSGTDHSIFFWLGAYIVLEFAMLLVQIVRVISFFFVGLTASKALFQRMTHAILRAPLRWIDTVPSGRILNRFTSDTFVVDRRLSNQTFTFIRNILFLVVIIATSLSVSVYVIFFGILLFILYVRVAREYINAAREVKRINSVSHSPIYDQFSSVLSGLSTIRAFNRTKFYMNRMYGLIDNSSKASWMLELSSRWMAFRMGVLGALFVSVVANAVAFSRVDAALAGFSLAFALRYTNALTSLLQSMTSVELGFNACERVLEYAEIETEPEGGKDAPAAWPTEGKIEVDNLTVRYAEDLPPVLKSLTFSVGAGERIGIVGRTGAGKSTLAAVFFRLLDPVEGSVHVDNVDISTLKLSQLRSRLAIIPQDPFLFSGTLRSNLDMEGNLDDYELLESLKRVHLIEADEGSEQPAVSSPADIVVATSSAVATLPTVDSETATEASTTDDTEPTIVEPEPQPELHRAQGSSNIFTNLSTPISTGGANLSQGQRQLVCLARALLKRPKIVVLDEATSAVDRGTDSNIQESLRKEFAAAGCTVLVIAHRLSTVADFDRLLVLEKGRVAEIGSPKELLLAGMRRAAEDAKKNTMKPSGDEPARGSDDDESTLQSEVNDDVDGTGAFWELIQKSAEKDKLMDMILGEEKEALLEGVMNGTGDQE</sequence>
<dbReference type="GO" id="GO:0005524">
    <property type="term" value="F:ATP binding"/>
    <property type="evidence" value="ECO:0007669"/>
    <property type="project" value="UniProtKB-KW"/>
</dbReference>
<keyword evidence="7" id="KW-0067">ATP-binding</keyword>
<evidence type="ECO:0000259" key="13">
    <source>
        <dbReference type="PROSITE" id="PS50929"/>
    </source>
</evidence>
<keyword evidence="3" id="KW-0813">Transport</keyword>
<feature type="transmembrane region" description="Helical" evidence="11">
    <location>
        <begin position="924"/>
        <end position="952"/>
    </location>
</feature>
<feature type="transmembrane region" description="Helical" evidence="11">
    <location>
        <begin position="1025"/>
        <end position="1045"/>
    </location>
</feature>
<dbReference type="InterPro" id="IPR027417">
    <property type="entry name" value="P-loop_NTPase"/>
</dbReference>
<dbReference type="InterPro" id="IPR017871">
    <property type="entry name" value="ABC_transporter-like_CS"/>
</dbReference>
<dbReference type="CDD" id="cd18596">
    <property type="entry name" value="ABC_6TM_VMR1_D1_like"/>
    <property type="match status" value="1"/>
</dbReference>
<dbReference type="PROSITE" id="PS50929">
    <property type="entry name" value="ABC_TM1F"/>
    <property type="match status" value="2"/>
</dbReference>
<dbReference type="SUPFAM" id="SSF90123">
    <property type="entry name" value="ABC transporter transmembrane region"/>
    <property type="match status" value="2"/>
</dbReference>
<feature type="domain" description="ABC transmembrane type-1" evidence="13">
    <location>
        <begin position="333"/>
        <end position="494"/>
    </location>
</feature>
<evidence type="ECO:0000256" key="11">
    <source>
        <dbReference type="SAM" id="Phobius"/>
    </source>
</evidence>
<keyword evidence="5" id="KW-0677">Repeat</keyword>
<feature type="transmembrane region" description="Helical" evidence="11">
    <location>
        <begin position="6"/>
        <end position="30"/>
    </location>
</feature>
<comment type="caution">
    <text evidence="14">The sequence shown here is derived from an EMBL/GenBank/DDBJ whole genome shotgun (WGS) entry which is preliminary data.</text>
</comment>
<evidence type="ECO:0000256" key="6">
    <source>
        <dbReference type="ARBA" id="ARBA00022741"/>
    </source>
</evidence>
<keyword evidence="8 11" id="KW-1133">Transmembrane helix</keyword>
<gene>
    <name evidence="14" type="ORF">NEMBOFW57_002391</name>
</gene>
<accession>A0AAD4F3E5</accession>
<dbReference type="Gene3D" id="3.40.50.300">
    <property type="entry name" value="P-loop containing nucleotide triphosphate hydrolases"/>
    <property type="match status" value="2"/>
</dbReference>
<dbReference type="EMBL" id="JAHCVI010000001">
    <property type="protein sequence ID" value="KAG7292356.1"/>
    <property type="molecule type" value="Genomic_DNA"/>
</dbReference>
<dbReference type="GO" id="GO:0005737">
    <property type="term" value="C:cytoplasm"/>
    <property type="evidence" value="ECO:0007669"/>
    <property type="project" value="UniProtKB-ARBA"/>
</dbReference>
<keyword evidence="6" id="KW-0547">Nucleotide-binding</keyword>
<feature type="region of interest" description="Disordered" evidence="10">
    <location>
        <begin position="1408"/>
        <end position="1441"/>
    </location>
</feature>
<feature type="transmembrane region" description="Helical" evidence="11">
    <location>
        <begin position="763"/>
        <end position="787"/>
    </location>
</feature>
<evidence type="ECO:0000313" key="14">
    <source>
        <dbReference type="EMBL" id="KAG7292356.1"/>
    </source>
</evidence>
<feature type="compositionally biased region" description="Polar residues" evidence="10">
    <location>
        <begin position="272"/>
        <end position="281"/>
    </location>
</feature>
<feature type="transmembrane region" description="Helical" evidence="11">
    <location>
        <begin position="430"/>
        <end position="457"/>
    </location>
</feature>
<evidence type="ECO:0000256" key="3">
    <source>
        <dbReference type="ARBA" id="ARBA00022448"/>
    </source>
</evidence>
<feature type="compositionally biased region" description="Acidic residues" evidence="10">
    <location>
        <begin position="1427"/>
        <end position="1441"/>
    </location>
</feature>
<keyword evidence="4 11" id="KW-0812">Transmembrane</keyword>
<proteinExistence type="inferred from homology"/>
<name>A0AAD4F3E5_9PEZI</name>
<dbReference type="SMART" id="SM00382">
    <property type="entry name" value="AAA"/>
    <property type="match status" value="2"/>
</dbReference>
<dbReference type="PANTHER" id="PTHR24223">
    <property type="entry name" value="ATP-BINDING CASSETTE SUB-FAMILY C"/>
    <property type="match status" value="1"/>
</dbReference>
<feature type="region of interest" description="Disordered" evidence="10">
    <location>
        <begin position="730"/>
        <end position="751"/>
    </location>
</feature>
<keyword evidence="15" id="KW-1185">Reference proteome</keyword>
<evidence type="ECO:0000256" key="9">
    <source>
        <dbReference type="ARBA" id="ARBA00023136"/>
    </source>
</evidence>
<feature type="transmembrane region" description="Helical" evidence="11">
    <location>
        <begin position="838"/>
        <end position="868"/>
    </location>
</feature>
<dbReference type="InterPro" id="IPR050173">
    <property type="entry name" value="ABC_transporter_C-like"/>
</dbReference>
<feature type="transmembrane region" description="Helical" evidence="11">
    <location>
        <begin position="1051"/>
        <end position="1072"/>
    </location>
</feature>
<feature type="region of interest" description="Disordered" evidence="10">
    <location>
        <begin position="266"/>
        <end position="306"/>
    </location>
</feature>
<protein>
    <submittedName>
        <fullName evidence="14">Uncharacterized protein</fullName>
    </submittedName>
</protein>
<feature type="domain" description="ABC transporter" evidence="12">
    <location>
        <begin position="1114"/>
        <end position="1411"/>
    </location>
</feature>
<dbReference type="InterPro" id="IPR036640">
    <property type="entry name" value="ABC1_TM_sf"/>
</dbReference>